<dbReference type="Proteomes" id="UP000198589">
    <property type="component" value="Unassembled WGS sequence"/>
</dbReference>
<sequence>MSIDVPPAEVHALAGTVRAAAADAAEIAPRLDRPGAVGDVLQPAVEAFLDAHRAAGRALAGELGWLGGTVAAVADSWQALDRGLLASRGRPGGR</sequence>
<gene>
    <name evidence="1" type="ORF">SAMN05216574_101183</name>
</gene>
<evidence type="ECO:0000313" key="2">
    <source>
        <dbReference type="Proteomes" id="UP000198589"/>
    </source>
</evidence>
<reference evidence="2" key="1">
    <citation type="submission" date="2016-10" db="EMBL/GenBank/DDBJ databases">
        <authorList>
            <person name="Varghese N."/>
            <person name="Submissions S."/>
        </authorList>
    </citation>
    <scope>NUCLEOTIDE SEQUENCE [LARGE SCALE GENOMIC DNA]</scope>
    <source>
        <strain evidence="2">DSM 46838</strain>
    </source>
</reference>
<evidence type="ECO:0008006" key="3">
    <source>
        <dbReference type="Google" id="ProtNLM"/>
    </source>
</evidence>
<protein>
    <recommendedName>
        <fullName evidence="3">Excreted virulence factor EspC, type VII ESX diderm</fullName>
    </recommendedName>
</protein>
<dbReference type="EMBL" id="FOND01000001">
    <property type="protein sequence ID" value="SFD88468.1"/>
    <property type="molecule type" value="Genomic_DNA"/>
</dbReference>
<organism evidence="1 2">
    <name type="scientific">Blastococcus tunisiensis</name>
    <dbReference type="NCBI Taxonomy" id="1798228"/>
    <lineage>
        <taxon>Bacteria</taxon>
        <taxon>Bacillati</taxon>
        <taxon>Actinomycetota</taxon>
        <taxon>Actinomycetes</taxon>
        <taxon>Geodermatophilales</taxon>
        <taxon>Geodermatophilaceae</taxon>
        <taxon>Blastococcus</taxon>
    </lineage>
</organism>
<evidence type="ECO:0000313" key="1">
    <source>
        <dbReference type="EMBL" id="SFD88468.1"/>
    </source>
</evidence>
<keyword evidence="2" id="KW-1185">Reference proteome</keyword>
<dbReference type="STRING" id="1798228.SAMN05216574_101183"/>
<dbReference type="RefSeq" id="WP_092194905.1">
    <property type="nucleotide sequence ID" value="NZ_FOND01000001.1"/>
</dbReference>
<name>A0A1I1W265_9ACTN</name>
<dbReference type="AlphaFoldDB" id="A0A1I1W265"/>
<proteinExistence type="predicted"/>
<accession>A0A1I1W265</accession>